<dbReference type="InterPro" id="IPR000792">
    <property type="entry name" value="Tscrpt_reg_LuxR_C"/>
</dbReference>
<accession>A0A0M2R3K6</accession>
<proteinExistence type="predicted"/>
<dbReference type="STRING" id="1549748.WH95_13385"/>
<evidence type="ECO:0000313" key="6">
    <source>
        <dbReference type="Proteomes" id="UP000034491"/>
    </source>
</evidence>
<dbReference type="OrthoDB" id="9807052at2"/>
<organism evidence="5 6">
    <name type="scientific">Kiloniella litopenaei</name>
    <dbReference type="NCBI Taxonomy" id="1549748"/>
    <lineage>
        <taxon>Bacteria</taxon>
        <taxon>Pseudomonadati</taxon>
        <taxon>Pseudomonadota</taxon>
        <taxon>Alphaproteobacteria</taxon>
        <taxon>Rhodospirillales</taxon>
        <taxon>Kiloniellaceae</taxon>
        <taxon>Kiloniella</taxon>
    </lineage>
</organism>
<evidence type="ECO:0000256" key="1">
    <source>
        <dbReference type="ARBA" id="ARBA00023015"/>
    </source>
</evidence>
<name>A0A0M2R3K6_9PROT</name>
<reference evidence="5 6" key="1">
    <citation type="submission" date="2015-03" db="EMBL/GenBank/DDBJ databases">
        <title>Genome sequence of Kiloniella sp. P1-1, isolated from the gut microflora of Pacific white shrimp, Penaeus vannamei.</title>
        <authorList>
            <person name="Shao Z."/>
            <person name="Wang L."/>
            <person name="Li X."/>
        </authorList>
    </citation>
    <scope>NUCLEOTIDE SEQUENCE [LARGE SCALE GENOMIC DNA]</scope>
    <source>
        <strain evidence="5 6">P1-1</strain>
    </source>
</reference>
<dbReference type="RefSeq" id="WP_046508090.1">
    <property type="nucleotide sequence ID" value="NZ_LANI01000019.1"/>
</dbReference>
<evidence type="ECO:0000256" key="3">
    <source>
        <dbReference type="ARBA" id="ARBA00023163"/>
    </source>
</evidence>
<dbReference type="AlphaFoldDB" id="A0A0M2R3K6"/>
<dbReference type="PRINTS" id="PR00038">
    <property type="entry name" value="HTHLUXR"/>
</dbReference>
<comment type="caution">
    <text evidence="5">The sequence shown here is derived from an EMBL/GenBank/DDBJ whole genome shotgun (WGS) entry which is preliminary data.</text>
</comment>
<dbReference type="SMART" id="SM00421">
    <property type="entry name" value="HTH_LUXR"/>
    <property type="match status" value="1"/>
</dbReference>
<dbReference type="InterPro" id="IPR016032">
    <property type="entry name" value="Sig_transdc_resp-reg_C-effctor"/>
</dbReference>
<sequence length="202" mass="22831">MSSINDQVSFFVLGELDMIKKHIADQIEVAFPNNKVFINQGNDIRLPYNHTEFPHCILYISAMLCKKSLLRIASIKKNPTSKIILITDEQTGPKQVLNSIGVEATYSINKPIEGLFNLIQQSIFNDATNHIETYQIDDNSLSNFRLTSTESQVFTLLKTGMSNKEIANMTKKSEGTVKVQLKSIYKKLNIHSRTEAMSLFIS</sequence>
<dbReference type="SUPFAM" id="SSF46894">
    <property type="entry name" value="C-terminal effector domain of the bipartite response regulators"/>
    <property type="match status" value="1"/>
</dbReference>
<keyword evidence="3" id="KW-0804">Transcription</keyword>
<dbReference type="Proteomes" id="UP000034491">
    <property type="component" value="Unassembled WGS sequence"/>
</dbReference>
<dbReference type="Gene3D" id="1.10.10.10">
    <property type="entry name" value="Winged helix-like DNA-binding domain superfamily/Winged helix DNA-binding domain"/>
    <property type="match status" value="1"/>
</dbReference>
<feature type="domain" description="HTH luxR-type" evidence="4">
    <location>
        <begin position="139"/>
        <end position="202"/>
    </location>
</feature>
<evidence type="ECO:0000256" key="2">
    <source>
        <dbReference type="ARBA" id="ARBA00023125"/>
    </source>
</evidence>
<protein>
    <recommendedName>
        <fullName evidence="4">HTH luxR-type domain-containing protein</fullName>
    </recommendedName>
</protein>
<dbReference type="EMBL" id="LANI01000019">
    <property type="protein sequence ID" value="KKJ76462.1"/>
    <property type="molecule type" value="Genomic_DNA"/>
</dbReference>
<dbReference type="Pfam" id="PF00196">
    <property type="entry name" value="GerE"/>
    <property type="match status" value="1"/>
</dbReference>
<dbReference type="InterPro" id="IPR036388">
    <property type="entry name" value="WH-like_DNA-bd_sf"/>
</dbReference>
<dbReference type="PANTHER" id="PTHR44688">
    <property type="entry name" value="DNA-BINDING TRANSCRIPTIONAL ACTIVATOR DEVR_DOSR"/>
    <property type="match status" value="1"/>
</dbReference>
<keyword evidence="6" id="KW-1185">Reference proteome</keyword>
<gene>
    <name evidence="5" type="ORF">WH95_13385</name>
</gene>
<dbReference type="CDD" id="cd06170">
    <property type="entry name" value="LuxR_C_like"/>
    <property type="match status" value="1"/>
</dbReference>
<dbReference type="PROSITE" id="PS50043">
    <property type="entry name" value="HTH_LUXR_2"/>
    <property type="match status" value="1"/>
</dbReference>
<evidence type="ECO:0000259" key="4">
    <source>
        <dbReference type="PROSITE" id="PS50043"/>
    </source>
</evidence>
<evidence type="ECO:0000313" key="5">
    <source>
        <dbReference type="EMBL" id="KKJ76462.1"/>
    </source>
</evidence>
<keyword evidence="2" id="KW-0238">DNA-binding</keyword>
<dbReference type="PANTHER" id="PTHR44688:SF16">
    <property type="entry name" value="DNA-BINDING TRANSCRIPTIONAL ACTIVATOR DEVR_DOSR"/>
    <property type="match status" value="1"/>
</dbReference>
<dbReference type="GO" id="GO:0003677">
    <property type="term" value="F:DNA binding"/>
    <property type="evidence" value="ECO:0007669"/>
    <property type="project" value="UniProtKB-KW"/>
</dbReference>
<dbReference type="GO" id="GO:0006355">
    <property type="term" value="P:regulation of DNA-templated transcription"/>
    <property type="evidence" value="ECO:0007669"/>
    <property type="project" value="InterPro"/>
</dbReference>
<keyword evidence="1" id="KW-0805">Transcription regulation</keyword>